<evidence type="ECO:0000256" key="5">
    <source>
        <dbReference type="ARBA" id="ARBA00022898"/>
    </source>
</evidence>
<feature type="modified residue" description="N6-(pyridoxal phosphate)lysine" evidence="10">
    <location>
        <position position="110"/>
    </location>
</feature>
<dbReference type="NCBIfam" id="TIGR00260">
    <property type="entry name" value="thrC"/>
    <property type="match status" value="1"/>
</dbReference>
<comment type="catalytic activity">
    <reaction evidence="8">
        <text>O-phospho-L-homoserine + H2O = L-threonine + phosphate</text>
        <dbReference type="Rhea" id="RHEA:10840"/>
        <dbReference type="ChEBI" id="CHEBI:15377"/>
        <dbReference type="ChEBI" id="CHEBI:43474"/>
        <dbReference type="ChEBI" id="CHEBI:57590"/>
        <dbReference type="ChEBI" id="CHEBI:57926"/>
        <dbReference type="EC" id="4.2.3.1"/>
    </reaction>
</comment>
<dbReference type="SUPFAM" id="SSF53686">
    <property type="entry name" value="Tryptophan synthase beta subunit-like PLP-dependent enzymes"/>
    <property type="match status" value="1"/>
</dbReference>
<dbReference type="EC" id="4.2.3.1" evidence="9"/>
<proteinExistence type="inferred from homology"/>
<sequence length="462" mass="52893">MKYMSTRGKVKGINFQDAVLMGLADDGGLLIPEEIPFMSINEIEALKDKSYQELALAIMKKYISDIGETTLEKIVFKSYEAFDDERVVPVIKLGDFYLSELFHGPTYAFKDVALQFLGNLFEYILDQRNDYLNIIGATSGDTGSAAIYGVRGKKGIKIFILHPKGRVSRMQELQMTTVLDDNVFNIAVEGTFDDCQYIVKEIFSDVEFKREHHLGSINSINWARVLAQIVYYFYSYFQTDAADSMSKVNIVVPTGNFGNILAGFYAKRMGLPINKLVIATNENNILYRFVKEGDYSIKNVVQTYSPSMDIQIASNFERFLFYLFEEDADKVRKSMEQLKVEKKIFFNDELMEKVREVFDATSTSNERNLEVIKEIYEKYKYIVDPHTACGIDAVLKLKNIYDEPFIAMSTAHPAKFIDSVVKAIGVKPEIPRGLRELEDKEKRVYELDANVNLVKKFIEKNL</sequence>
<dbReference type="PANTHER" id="PTHR42690:SF1">
    <property type="entry name" value="THREONINE SYNTHASE-LIKE 2"/>
    <property type="match status" value="1"/>
</dbReference>
<evidence type="ECO:0000256" key="3">
    <source>
        <dbReference type="ARBA" id="ARBA00018679"/>
    </source>
</evidence>
<dbReference type="Gene3D" id="3.90.1380.10">
    <property type="entry name" value="Threonine synthase, N-terminal domain"/>
    <property type="match status" value="1"/>
</dbReference>
<dbReference type="Proteomes" id="UP000322876">
    <property type="component" value="Unassembled WGS sequence"/>
</dbReference>
<evidence type="ECO:0000256" key="9">
    <source>
        <dbReference type="NCBIfam" id="TIGR00260"/>
    </source>
</evidence>
<evidence type="ECO:0000256" key="1">
    <source>
        <dbReference type="ARBA" id="ARBA00001933"/>
    </source>
</evidence>
<evidence type="ECO:0000256" key="10">
    <source>
        <dbReference type="PIRSR" id="PIRSR604450-51"/>
    </source>
</evidence>
<dbReference type="InterPro" id="IPR036052">
    <property type="entry name" value="TrpB-like_PALP_sf"/>
</dbReference>
<keyword evidence="5 10" id="KW-0663">Pyridoxal phosphate</keyword>
<name>A0A5A8F8M3_9BACT</name>
<evidence type="ECO:0000256" key="6">
    <source>
        <dbReference type="ARBA" id="ARBA00023239"/>
    </source>
</evidence>
<dbReference type="AlphaFoldDB" id="A0A5A8F8M3"/>
<feature type="domain" description="Threonine synthase N-terminal" evidence="11">
    <location>
        <begin position="2"/>
        <end position="79"/>
    </location>
</feature>
<dbReference type="RefSeq" id="WP_149266235.1">
    <property type="nucleotide sequence ID" value="NZ_VFJB01000004.1"/>
</dbReference>
<dbReference type="UniPathway" id="UPA00050">
    <property type="reaction ID" value="UER00065"/>
</dbReference>
<dbReference type="PANTHER" id="PTHR42690">
    <property type="entry name" value="THREONINE SYNTHASE FAMILY MEMBER"/>
    <property type="match status" value="1"/>
</dbReference>
<dbReference type="Gene3D" id="3.40.50.1100">
    <property type="match status" value="2"/>
</dbReference>
<dbReference type="GO" id="GO:0009088">
    <property type="term" value="P:threonine biosynthetic process"/>
    <property type="evidence" value="ECO:0007669"/>
    <property type="project" value="UniProtKB-UniRule"/>
</dbReference>
<reference evidence="12 13" key="1">
    <citation type="submission" date="2019-06" db="EMBL/GenBank/DDBJ databases">
        <title>Genomic insights into carbon and energy metabolism of Deferribacter autotrophicus revealed new metabolic traits in the phylum Deferribacteres.</title>
        <authorList>
            <person name="Slobodkin A.I."/>
            <person name="Slobodkina G.B."/>
            <person name="Allioux M."/>
            <person name="Alain K."/>
            <person name="Jebbar M."/>
            <person name="Shadrin V."/>
            <person name="Kublanov I.V."/>
            <person name="Toshchakov S.V."/>
            <person name="Bonch-Osmolovskaya E.A."/>
        </authorList>
    </citation>
    <scope>NUCLEOTIDE SEQUENCE [LARGE SCALE GENOMIC DNA]</scope>
    <source>
        <strain evidence="12 13">SL50</strain>
    </source>
</reference>
<evidence type="ECO:0000313" key="13">
    <source>
        <dbReference type="Proteomes" id="UP000322876"/>
    </source>
</evidence>
<evidence type="ECO:0000256" key="2">
    <source>
        <dbReference type="ARBA" id="ARBA00005517"/>
    </source>
</evidence>
<evidence type="ECO:0000259" key="11">
    <source>
        <dbReference type="Pfam" id="PF14821"/>
    </source>
</evidence>
<gene>
    <name evidence="12" type="ORF">FHQ18_05870</name>
</gene>
<organism evidence="12 13">
    <name type="scientific">Deferribacter autotrophicus</name>
    <dbReference type="NCBI Taxonomy" id="500465"/>
    <lineage>
        <taxon>Bacteria</taxon>
        <taxon>Pseudomonadati</taxon>
        <taxon>Deferribacterota</taxon>
        <taxon>Deferribacteres</taxon>
        <taxon>Deferribacterales</taxon>
        <taxon>Deferribacteraceae</taxon>
        <taxon>Deferribacter</taxon>
    </lineage>
</organism>
<comment type="pathway">
    <text evidence="7">Amino-acid biosynthesis.</text>
</comment>
<comment type="similarity">
    <text evidence="2">Belongs to the threonine synthase family.</text>
</comment>
<comment type="caution">
    <text evidence="12">The sequence shown here is derived from an EMBL/GenBank/DDBJ whole genome shotgun (WGS) entry which is preliminary data.</text>
</comment>
<comment type="cofactor">
    <cofactor evidence="1 10">
        <name>pyridoxal 5'-phosphate</name>
        <dbReference type="ChEBI" id="CHEBI:597326"/>
    </cofactor>
</comment>
<evidence type="ECO:0000256" key="8">
    <source>
        <dbReference type="ARBA" id="ARBA00049144"/>
    </source>
</evidence>
<evidence type="ECO:0000313" key="12">
    <source>
        <dbReference type="EMBL" id="KAA0258683.1"/>
    </source>
</evidence>
<protein>
    <recommendedName>
        <fullName evidence="3 9">Threonine synthase</fullName>
        <ecNumber evidence="9">4.2.3.1</ecNumber>
    </recommendedName>
</protein>
<dbReference type="InterPro" id="IPR051166">
    <property type="entry name" value="Threonine_Synthase"/>
</dbReference>
<keyword evidence="6 12" id="KW-0456">Lyase</keyword>
<keyword evidence="13" id="KW-1185">Reference proteome</keyword>
<dbReference type="GO" id="GO:0030170">
    <property type="term" value="F:pyridoxal phosphate binding"/>
    <property type="evidence" value="ECO:0007669"/>
    <property type="project" value="InterPro"/>
</dbReference>
<accession>A0A5A8F8M3</accession>
<dbReference type="OrthoDB" id="9763107at2"/>
<dbReference type="GO" id="GO:0004795">
    <property type="term" value="F:threonine synthase activity"/>
    <property type="evidence" value="ECO:0007669"/>
    <property type="project" value="UniProtKB-UniRule"/>
</dbReference>
<dbReference type="Pfam" id="PF14821">
    <property type="entry name" value="Thr_synth_N"/>
    <property type="match status" value="1"/>
</dbReference>
<dbReference type="InterPro" id="IPR029144">
    <property type="entry name" value="Thr_synth_N"/>
</dbReference>
<evidence type="ECO:0000256" key="4">
    <source>
        <dbReference type="ARBA" id="ARBA00022605"/>
    </source>
</evidence>
<dbReference type="EMBL" id="VFJB01000004">
    <property type="protein sequence ID" value="KAA0258683.1"/>
    <property type="molecule type" value="Genomic_DNA"/>
</dbReference>
<keyword evidence="4" id="KW-0028">Amino-acid biosynthesis</keyword>
<evidence type="ECO:0000256" key="7">
    <source>
        <dbReference type="ARBA" id="ARBA00029440"/>
    </source>
</evidence>
<dbReference type="InterPro" id="IPR037158">
    <property type="entry name" value="Thr_synth_N_sf"/>
</dbReference>
<dbReference type="PROSITE" id="PS00165">
    <property type="entry name" value="DEHYDRATASE_SER_THR"/>
    <property type="match status" value="1"/>
</dbReference>
<dbReference type="Pfam" id="PF24857">
    <property type="entry name" value="THR4_C"/>
    <property type="match status" value="1"/>
</dbReference>
<dbReference type="InterPro" id="IPR004450">
    <property type="entry name" value="Thr_synthase-like"/>
</dbReference>
<dbReference type="InterPro" id="IPR000634">
    <property type="entry name" value="Ser/Thr_deHydtase_PyrdxlP-BS"/>
</dbReference>
<dbReference type="CDD" id="cd01560">
    <property type="entry name" value="Thr-synth_2"/>
    <property type="match status" value="1"/>
</dbReference>